<gene>
    <name evidence="1" type="ORF">LIZ65_05000</name>
</gene>
<comment type="caution">
    <text evidence="1">The sequence shown here is derived from an EMBL/GenBank/DDBJ whole genome shotgun (WGS) entry which is preliminary data.</text>
</comment>
<protein>
    <submittedName>
        <fullName evidence="1">Uncharacterized protein</fullName>
    </submittedName>
</protein>
<keyword evidence="2" id="KW-1185">Reference proteome</keyword>
<evidence type="ECO:0000313" key="1">
    <source>
        <dbReference type="EMBL" id="MCB7386638.1"/>
    </source>
</evidence>
<proteinExistence type="predicted"/>
<organism evidence="1 2">
    <name type="scientific">Bariatricus massiliensis</name>
    <dbReference type="NCBI Taxonomy" id="1745713"/>
    <lineage>
        <taxon>Bacteria</taxon>
        <taxon>Bacillati</taxon>
        <taxon>Bacillota</taxon>
        <taxon>Clostridia</taxon>
        <taxon>Lachnospirales</taxon>
        <taxon>Lachnospiraceae</taxon>
        <taxon>Bariatricus</taxon>
    </lineage>
</organism>
<dbReference type="EMBL" id="JAJCIS010000002">
    <property type="protein sequence ID" value="MCB7386638.1"/>
    <property type="molecule type" value="Genomic_DNA"/>
</dbReference>
<accession>A0ABS8DE05</accession>
<dbReference type="Proteomes" id="UP001299546">
    <property type="component" value="Unassembled WGS sequence"/>
</dbReference>
<evidence type="ECO:0000313" key="2">
    <source>
        <dbReference type="Proteomes" id="UP001299546"/>
    </source>
</evidence>
<name>A0ABS8DE05_9FIRM</name>
<dbReference type="RefSeq" id="WP_055058173.1">
    <property type="nucleotide sequence ID" value="NZ_JAJCIQ010000002.1"/>
</dbReference>
<sequence length="68" mass="7650">MAWWVSVQWWGDDRQVSQSGKPLCTGDSLWAVPKLARGLCPLEPRHVNDVSISAKCPLDIPTEYLLID</sequence>
<reference evidence="1 2" key="1">
    <citation type="submission" date="2021-10" db="EMBL/GenBank/DDBJ databases">
        <title>Collection of gut derived symbiotic bacterial strains cultured from healthy donors.</title>
        <authorList>
            <person name="Lin H."/>
            <person name="Littmann E."/>
            <person name="Kohout C."/>
            <person name="Pamer E.G."/>
        </authorList>
    </citation>
    <scope>NUCLEOTIDE SEQUENCE [LARGE SCALE GENOMIC DNA]</scope>
    <source>
        <strain evidence="1 2">DFI.1.165</strain>
    </source>
</reference>